<gene>
    <name evidence="2" type="ORF">FCL54_12885</name>
</gene>
<evidence type="ECO:0000313" key="2">
    <source>
        <dbReference type="EMBL" id="TLS36846.1"/>
    </source>
</evidence>
<dbReference type="Proteomes" id="UP000308230">
    <property type="component" value="Unassembled WGS sequence"/>
</dbReference>
<keyword evidence="2" id="KW-0378">Hydrolase</keyword>
<protein>
    <submittedName>
        <fullName evidence="2">Alpha/beta hydrolase</fullName>
    </submittedName>
</protein>
<keyword evidence="3" id="KW-1185">Reference proteome</keyword>
<reference evidence="2 3" key="1">
    <citation type="submission" date="2019-04" db="EMBL/GenBank/DDBJ databases">
        <title>Bacillus caeni sp. nov., a bacterium isolated from mangrove sediment.</title>
        <authorList>
            <person name="Huang H."/>
            <person name="Mo K."/>
            <person name="Hu Y."/>
        </authorList>
    </citation>
    <scope>NUCLEOTIDE SEQUENCE [LARGE SCALE GENOMIC DNA]</scope>
    <source>
        <strain evidence="2 3">HB172195</strain>
    </source>
</reference>
<sequence length="255" mass="28711">MEKIEFQNRRGKILKGILYPAPSKSSIIMAHGFTSDKYSRGRFPLLAEAFNKSGFNVLTFDFSGCGESDDDSINAEKEVEDLQSAINYAKSKGFRKIGLYGHSLGSLVCLKAYSGDIETMVLSGAGTGPMHYNWDEFFTMEQMNELAETSLITEKRNEPYRSEVVIEKQMLDDFASVNQEELLSKVKCPVLIIHGDNKNDEEELMLLENSKKGMDYLPTSSRLEVISGATHSFMGHLDELKALADTWYQKYLPKV</sequence>
<comment type="caution">
    <text evidence="2">The sequence shown here is derived from an EMBL/GenBank/DDBJ whole genome shotgun (WGS) entry which is preliminary data.</text>
</comment>
<evidence type="ECO:0000313" key="3">
    <source>
        <dbReference type="Proteomes" id="UP000308230"/>
    </source>
</evidence>
<dbReference type="OrthoDB" id="9780269at2"/>
<dbReference type="EMBL" id="SWLG01000008">
    <property type="protein sequence ID" value="TLS36846.1"/>
    <property type="molecule type" value="Genomic_DNA"/>
</dbReference>
<dbReference type="PANTHER" id="PTHR42886">
    <property type="entry name" value="RE40534P-RELATED"/>
    <property type="match status" value="1"/>
</dbReference>
<organism evidence="2 3">
    <name type="scientific">Exobacillus caeni</name>
    <dbReference type="NCBI Taxonomy" id="2574798"/>
    <lineage>
        <taxon>Bacteria</taxon>
        <taxon>Bacillati</taxon>
        <taxon>Bacillota</taxon>
        <taxon>Bacilli</taxon>
        <taxon>Bacillales</taxon>
        <taxon>Guptibacillaceae</taxon>
        <taxon>Exobacillus</taxon>
    </lineage>
</organism>
<evidence type="ECO:0000259" key="1">
    <source>
        <dbReference type="Pfam" id="PF12146"/>
    </source>
</evidence>
<dbReference type="SUPFAM" id="SSF53474">
    <property type="entry name" value="alpha/beta-Hydrolases"/>
    <property type="match status" value="1"/>
</dbReference>
<proteinExistence type="predicted"/>
<dbReference type="InterPro" id="IPR029058">
    <property type="entry name" value="AB_hydrolase_fold"/>
</dbReference>
<dbReference type="RefSeq" id="WP_138127045.1">
    <property type="nucleotide sequence ID" value="NZ_SWLG01000008.1"/>
</dbReference>
<accession>A0A5R9F3D0</accession>
<dbReference type="Pfam" id="PF12146">
    <property type="entry name" value="Hydrolase_4"/>
    <property type="match status" value="1"/>
</dbReference>
<dbReference type="InterPro" id="IPR022742">
    <property type="entry name" value="Hydrolase_4"/>
</dbReference>
<name>A0A5R9F3D0_9BACL</name>
<dbReference type="GO" id="GO:0016787">
    <property type="term" value="F:hydrolase activity"/>
    <property type="evidence" value="ECO:0007669"/>
    <property type="project" value="UniProtKB-KW"/>
</dbReference>
<dbReference type="Gene3D" id="3.40.50.1820">
    <property type="entry name" value="alpha/beta hydrolase"/>
    <property type="match status" value="1"/>
</dbReference>
<dbReference type="AlphaFoldDB" id="A0A5R9F3D0"/>
<feature type="domain" description="Serine aminopeptidase S33" evidence="1">
    <location>
        <begin position="23"/>
        <end position="155"/>
    </location>
</feature>
<dbReference type="PANTHER" id="PTHR42886:SF53">
    <property type="entry name" value="ALPHA_BETA-HYDROLASES SUPERFAMILY PROTEIN"/>
    <property type="match status" value="1"/>
</dbReference>